<keyword evidence="1" id="KW-0812">Transmembrane</keyword>
<comment type="caution">
    <text evidence="2">The sequence shown here is derived from an EMBL/GenBank/DDBJ whole genome shotgun (WGS) entry which is preliminary data.</text>
</comment>
<keyword evidence="1" id="KW-0472">Membrane</keyword>
<reference evidence="2" key="1">
    <citation type="submission" date="2021-01" db="EMBL/GenBank/DDBJ databases">
        <authorList>
            <person name="Eckstrom K.M.E."/>
        </authorList>
    </citation>
    <scope>NUCLEOTIDE SEQUENCE</scope>
    <source>
        <strain evidence="2">UVCC 0001</strain>
    </source>
</reference>
<evidence type="ECO:0000256" key="1">
    <source>
        <dbReference type="SAM" id="Phobius"/>
    </source>
</evidence>
<keyword evidence="3" id="KW-1185">Reference proteome</keyword>
<evidence type="ECO:0000313" key="3">
    <source>
        <dbReference type="Proteomes" id="UP001255856"/>
    </source>
</evidence>
<accession>A0AAD9ILU1</accession>
<dbReference type="EMBL" id="JASFZW010000001">
    <property type="protein sequence ID" value="KAK2080708.1"/>
    <property type="molecule type" value="Genomic_DNA"/>
</dbReference>
<protein>
    <submittedName>
        <fullName evidence="2">Uncharacterized protein</fullName>
    </submittedName>
</protein>
<feature type="transmembrane region" description="Helical" evidence="1">
    <location>
        <begin position="154"/>
        <end position="175"/>
    </location>
</feature>
<feature type="transmembrane region" description="Helical" evidence="1">
    <location>
        <begin position="121"/>
        <end position="142"/>
    </location>
</feature>
<name>A0AAD9ILU1_PROWI</name>
<gene>
    <name evidence="2" type="ORF">QBZ16_000562</name>
</gene>
<dbReference type="AlphaFoldDB" id="A0AAD9ILU1"/>
<organism evidence="2 3">
    <name type="scientific">Prototheca wickerhamii</name>
    <dbReference type="NCBI Taxonomy" id="3111"/>
    <lineage>
        <taxon>Eukaryota</taxon>
        <taxon>Viridiplantae</taxon>
        <taxon>Chlorophyta</taxon>
        <taxon>core chlorophytes</taxon>
        <taxon>Trebouxiophyceae</taxon>
        <taxon>Chlorellales</taxon>
        <taxon>Chlorellaceae</taxon>
        <taxon>Prototheca</taxon>
    </lineage>
</organism>
<feature type="transmembrane region" description="Helical" evidence="1">
    <location>
        <begin position="236"/>
        <end position="255"/>
    </location>
</feature>
<evidence type="ECO:0000313" key="2">
    <source>
        <dbReference type="EMBL" id="KAK2080708.1"/>
    </source>
</evidence>
<keyword evidence="1" id="KW-1133">Transmembrane helix</keyword>
<sequence length="257" mass="27148">MRVLAALEATRRSSVLFVAAWICLGSAALPRLVARPSPAQPLPLARPTPSRAQSALLLGALCSLVLDMLLGSRPNIRSVGWLALWTALEAGQLANLPRMTLASRPAKMAAATADDGEAADLTPHVFLQNLLASLILVLVGYLDDRLAVLGSHILTIPHIFWLLVSTTAWSALTVLPTLQSPGLSAAQLRALLPTVPRLGPPSSVARQRALIALASTSPYVALVAWELAKQRLDRKIAGLTTIAISAICAALHMNLLA</sequence>
<proteinExistence type="predicted"/>
<dbReference type="Proteomes" id="UP001255856">
    <property type="component" value="Unassembled WGS sequence"/>
</dbReference>